<dbReference type="Proteomes" id="UP000477386">
    <property type="component" value="Unassembled WGS sequence"/>
</dbReference>
<dbReference type="EC" id="2.1.1.-" evidence="8"/>
<reference evidence="10 11" key="1">
    <citation type="submission" date="2020-02" db="EMBL/GenBank/DDBJ databases">
        <title>Draft genome sequence of two Spirosoma agri KCTC 52727 and Spirosoma terrae KCTC 52035.</title>
        <authorList>
            <person name="Rojas J."/>
            <person name="Ambika Manirajan B."/>
            <person name="Ratering S."/>
            <person name="Suarez C."/>
            <person name="Schnell S."/>
        </authorList>
    </citation>
    <scope>NUCLEOTIDE SEQUENCE [LARGE SCALE GENOMIC DNA]</scope>
    <source>
        <strain evidence="10 11">KCTC 52727</strain>
    </source>
</reference>
<dbReference type="InterPro" id="IPR017985">
    <property type="entry name" value="MeTrfase_CN4_CS"/>
</dbReference>
<comment type="caution">
    <text evidence="10">The sequence shown here is derived from an EMBL/GenBank/DDBJ whole genome shotgun (WGS) entry which is preliminary data.</text>
</comment>
<dbReference type="InterPro" id="IPR001091">
    <property type="entry name" value="RM_Methyltransferase"/>
</dbReference>
<dbReference type="GO" id="GO:0032259">
    <property type="term" value="P:methylation"/>
    <property type="evidence" value="ECO:0007669"/>
    <property type="project" value="UniProtKB-KW"/>
</dbReference>
<dbReference type="GO" id="GO:0015667">
    <property type="term" value="F:site-specific DNA-methyltransferase (cytosine-N4-specific) activity"/>
    <property type="evidence" value="ECO:0007669"/>
    <property type="project" value="UniProtKB-EC"/>
</dbReference>
<dbReference type="GO" id="GO:0003677">
    <property type="term" value="F:DNA binding"/>
    <property type="evidence" value="ECO:0007669"/>
    <property type="project" value="UniProtKB-KW"/>
</dbReference>
<keyword evidence="2 10" id="KW-0489">Methyltransferase</keyword>
<dbReference type="InterPro" id="IPR029063">
    <property type="entry name" value="SAM-dependent_MTases_sf"/>
</dbReference>
<evidence type="ECO:0000256" key="2">
    <source>
        <dbReference type="ARBA" id="ARBA00022603"/>
    </source>
</evidence>
<feature type="domain" description="DNA methylase N-4/N-6" evidence="9">
    <location>
        <begin position="49"/>
        <end position="285"/>
    </location>
</feature>
<dbReference type="GO" id="GO:0008170">
    <property type="term" value="F:N-methyltransferase activity"/>
    <property type="evidence" value="ECO:0007669"/>
    <property type="project" value="InterPro"/>
</dbReference>
<dbReference type="AlphaFoldDB" id="A0A6M0ILM0"/>
<protein>
    <recommendedName>
        <fullName evidence="8">Methyltransferase</fullName>
        <ecNumber evidence="8">2.1.1.-</ecNumber>
    </recommendedName>
</protein>
<comment type="catalytic activity">
    <reaction evidence="7">
        <text>a 2'-deoxycytidine in DNA + S-adenosyl-L-methionine = an N(4)-methyl-2'-deoxycytidine in DNA + S-adenosyl-L-homocysteine + H(+)</text>
        <dbReference type="Rhea" id="RHEA:16857"/>
        <dbReference type="Rhea" id="RHEA-COMP:11369"/>
        <dbReference type="Rhea" id="RHEA-COMP:13674"/>
        <dbReference type="ChEBI" id="CHEBI:15378"/>
        <dbReference type="ChEBI" id="CHEBI:57856"/>
        <dbReference type="ChEBI" id="CHEBI:59789"/>
        <dbReference type="ChEBI" id="CHEBI:85452"/>
        <dbReference type="ChEBI" id="CHEBI:137933"/>
        <dbReference type="EC" id="2.1.1.113"/>
    </reaction>
</comment>
<dbReference type="PROSITE" id="PS00093">
    <property type="entry name" value="N4_MTASE"/>
    <property type="match status" value="1"/>
</dbReference>
<keyword evidence="3 10" id="KW-0808">Transferase</keyword>
<dbReference type="InterPro" id="IPR002941">
    <property type="entry name" value="DNA_methylase_N4/N6"/>
</dbReference>
<dbReference type="SUPFAM" id="SSF53335">
    <property type="entry name" value="S-adenosyl-L-methionine-dependent methyltransferases"/>
    <property type="match status" value="1"/>
</dbReference>
<dbReference type="EMBL" id="JAAGNZ010000001">
    <property type="protein sequence ID" value="NEU67793.1"/>
    <property type="molecule type" value="Genomic_DNA"/>
</dbReference>
<dbReference type="Gene3D" id="3.40.50.150">
    <property type="entry name" value="Vaccinia Virus protein VP39"/>
    <property type="match status" value="1"/>
</dbReference>
<evidence type="ECO:0000256" key="8">
    <source>
        <dbReference type="RuleBase" id="RU362026"/>
    </source>
</evidence>
<evidence type="ECO:0000256" key="1">
    <source>
        <dbReference type="ARBA" id="ARBA00010203"/>
    </source>
</evidence>
<proteinExistence type="inferred from homology"/>
<evidence type="ECO:0000256" key="6">
    <source>
        <dbReference type="ARBA" id="ARBA00023125"/>
    </source>
</evidence>
<dbReference type="GO" id="GO:0009307">
    <property type="term" value="P:DNA restriction-modification system"/>
    <property type="evidence" value="ECO:0007669"/>
    <property type="project" value="UniProtKB-KW"/>
</dbReference>
<evidence type="ECO:0000256" key="5">
    <source>
        <dbReference type="ARBA" id="ARBA00022747"/>
    </source>
</evidence>
<evidence type="ECO:0000313" key="11">
    <source>
        <dbReference type="Proteomes" id="UP000477386"/>
    </source>
</evidence>
<evidence type="ECO:0000259" key="9">
    <source>
        <dbReference type="Pfam" id="PF01555"/>
    </source>
</evidence>
<evidence type="ECO:0000313" key="10">
    <source>
        <dbReference type="EMBL" id="NEU67793.1"/>
    </source>
</evidence>
<organism evidence="10 11">
    <name type="scientific">Spirosoma agri</name>
    <dbReference type="NCBI Taxonomy" id="1987381"/>
    <lineage>
        <taxon>Bacteria</taxon>
        <taxon>Pseudomonadati</taxon>
        <taxon>Bacteroidota</taxon>
        <taxon>Cytophagia</taxon>
        <taxon>Cytophagales</taxon>
        <taxon>Cytophagaceae</taxon>
        <taxon>Spirosoma</taxon>
    </lineage>
</organism>
<gene>
    <name evidence="10" type="ORF">GK091_12960</name>
</gene>
<keyword evidence="6" id="KW-0238">DNA-binding</keyword>
<accession>A0A6M0ILM0</accession>
<keyword evidence="11" id="KW-1185">Reference proteome</keyword>
<evidence type="ECO:0000256" key="3">
    <source>
        <dbReference type="ARBA" id="ARBA00022679"/>
    </source>
</evidence>
<keyword evidence="4" id="KW-0949">S-adenosyl-L-methionine</keyword>
<keyword evidence="5" id="KW-0680">Restriction system</keyword>
<sequence>MIAAEHENSTSAYDGINKYEGVSSKGNDWAVYNGDSQEVLKQLTSDQFDCVVTSPPYFWLRDYGYEGQIGLEESVDEFIENLCLTFDEIYRVMKPSGVFFLNIGDTYYSGKGESKGVDKKSSKRRFGLRAVDKSGGLGIGIRPKSLIGIPWRVATEMIRRGWVLRSTIIWYRKHALPESVRDRPRRSYEFVFMMTKHKDYYFNREPLKEVEQEDMWTITARPKSQNLGTAPYPDELVERCLSIGCPNSGLVLDPFLGSGTTARVALNMGRDVVGIDLSKEFCEYTVNQLQSL</sequence>
<name>A0A6M0ILM0_9BACT</name>
<dbReference type="RefSeq" id="WP_164038455.1">
    <property type="nucleotide sequence ID" value="NZ_JAAGNZ010000001.1"/>
</dbReference>
<comment type="similarity">
    <text evidence="1">Belongs to the N(4)/N(6)-methyltransferase family. N(4) subfamily.</text>
</comment>
<dbReference type="Pfam" id="PF01555">
    <property type="entry name" value="N6_N4_Mtase"/>
    <property type="match status" value="1"/>
</dbReference>
<evidence type="ECO:0000256" key="7">
    <source>
        <dbReference type="ARBA" id="ARBA00049120"/>
    </source>
</evidence>
<evidence type="ECO:0000256" key="4">
    <source>
        <dbReference type="ARBA" id="ARBA00022691"/>
    </source>
</evidence>
<dbReference type="PRINTS" id="PR00508">
    <property type="entry name" value="S21N4MTFRASE"/>
</dbReference>